<feature type="transmembrane region" description="Helical" evidence="2">
    <location>
        <begin position="398"/>
        <end position="416"/>
    </location>
</feature>
<feature type="transmembrane region" description="Helical" evidence="2">
    <location>
        <begin position="340"/>
        <end position="360"/>
    </location>
</feature>
<feature type="transmembrane region" description="Helical" evidence="2">
    <location>
        <begin position="50"/>
        <end position="73"/>
    </location>
</feature>
<proteinExistence type="predicted"/>
<dbReference type="AlphaFoldDB" id="A0A7G6YF78"/>
<keyword evidence="2" id="KW-0812">Transmembrane</keyword>
<protein>
    <recommendedName>
        <fullName evidence="5">Integral membrane protein</fullName>
    </recommendedName>
</protein>
<evidence type="ECO:0008006" key="5">
    <source>
        <dbReference type="Google" id="ProtNLM"/>
    </source>
</evidence>
<dbReference type="EMBL" id="CP043641">
    <property type="protein sequence ID" value="QNE37143.1"/>
    <property type="molecule type" value="Genomic_DNA"/>
</dbReference>
<feature type="transmembrane region" description="Helical" evidence="2">
    <location>
        <begin position="422"/>
        <end position="440"/>
    </location>
</feature>
<dbReference type="Proteomes" id="UP000515511">
    <property type="component" value="Chromosome"/>
</dbReference>
<feature type="transmembrane region" description="Helical" evidence="2">
    <location>
        <begin position="250"/>
        <end position="275"/>
    </location>
</feature>
<evidence type="ECO:0000256" key="2">
    <source>
        <dbReference type="SAM" id="Phobius"/>
    </source>
</evidence>
<evidence type="ECO:0000313" key="4">
    <source>
        <dbReference type="Proteomes" id="UP000515511"/>
    </source>
</evidence>
<feature type="transmembrane region" description="Helical" evidence="2">
    <location>
        <begin position="316"/>
        <end position="334"/>
    </location>
</feature>
<reference evidence="4" key="1">
    <citation type="submission" date="2019-09" db="EMBL/GenBank/DDBJ databases">
        <title>Antimicrobial potential of Antarctic Bacteria.</title>
        <authorList>
            <person name="Benaud N."/>
            <person name="Edwards R.J."/>
            <person name="Ferrari B.C."/>
        </authorList>
    </citation>
    <scope>NUCLEOTIDE SEQUENCE [LARGE SCALE GENOMIC DNA]</scope>
    <source>
        <strain evidence="4">INR9</strain>
    </source>
</reference>
<feature type="coiled-coil region" evidence="1">
    <location>
        <begin position="6"/>
        <end position="33"/>
    </location>
</feature>
<dbReference type="KEGG" id="lse:F1C12_19850"/>
<dbReference type="RefSeq" id="WP_185276550.1">
    <property type="nucleotide sequence ID" value="NZ_CP043641.1"/>
</dbReference>
<keyword evidence="2" id="KW-1133">Transmembrane helix</keyword>
<name>A0A7G6YF78_9MICO</name>
<accession>A0A7G6YF78</accession>
<evidence type="ECO:0000313" key="3">
    <source>
        <dbReference type="EMBL" id="QNE37143.1"/>
    </source>
</evidence>
<evidence type="ECO:0000256" key="1">
    <source>
        <dbReference type="SAM" id="Coils"/>
    </source>
</evidence>
<keyword evidence="1" id="KW-0175">Coiled coil</keyword>
<organism evidence="3 4">
    <name type="scientific">Leifsonia shinshuensis</name>
    <dbReference type="NCBI Taxonomy" id="150026"/>
    <lineage>
        <taxon>Bacteria</taxon>
        <taxon>Bacillati</taxon>
        <taxon>Actinomycetota</taxon>
        <taxon>Actinomycetes</taxon>
        <taxon>Micrococcales</taxon>
        <taxon>Microbacteriaceae</taxon>
        <taxon>Leifsonia</taxon>
    </lineage>
</organism>
<feature type="transmembrane region" description="Helical" evidence="2">
    <location>
        <begin position="281"/>
        <end position="304"/>
    </location>
</feature>
<gene>
    <name evidence="3" type="ORF">F1C12_19850</name>
</gene>
<keyword evidence="2" id="KW-0472">Membrane</keyword>
<sequence>MPRLTNAELARRVAALEAENAALRDRLDENATEPLPDLAPVSEPKHTRGWVWTLFAVVLIVIGAILAPVAVVASWAKVQLTDTDAFVATYAPLAKDPGVQAYVTDETVKVIQEHVDIPGLTSQVIDGITGLGTGPVATKALDALKAPLAQGIVSLIQTTVGRFVASDAFAQVWQDALRASHTQLVATMQGDPKAAVAIGKDGSVGIQLGPIIDRVKQLLVDQGITFASRIPTIDKTITVAQNSSIPTIQVFYNLAVVAGAWLPWVSIGLLALGVIVARRRALALIGAASALGIAMIVVISAIAIGKIVFIASASPALVPAGVASTLYVTVSTAMKDTGVAVLVLAIVVALVAWYSGPFGVPRKLRGFFGSGVTWVRESAERHGITTGRVGEWIYAQRVLLRAAVAVIAAAVVLFVRPLTPSLIIWTLVIAAVVIAILELVQRPVITIPENADDDTPVMTVS</sequence>